<dbReference type="GO" id="GO:0000228">
    <property type="term" value="C:nuclear chromosome"/>
    <property type="evidence" value="ECO:0007669"/>
    <property type="project" value="InterPro"/>
</dbReference>
<reference evidence="7" key="1">
    <citation type="submission" date="2020-06" db="EMBL/GenBank/DDBJ databases">
        <authorList>
            <person name="Li T."/>
            <person name="Hu X."/>
            <person name="Zhang T."/>
            <person name="Song X."/>
            <person name="Zhang H."/>
            <person name="Dai N."/>
            <person name="Sheng W."/>
            <person name="Hou X."/>
            <person name="Wei L."/>
        </authorList>
    </citation>
    <scope>NUCLEOTIDE SEQUENCE</scope>
    <source>
        <strain evidence="7">G01</strain>
        <tissue evidence="7">Leaf</tissue>
    </source>
</reference>
<comment type="similarity">
    <text evidence="2">Belongs to the SNF5 family.</text>
</comment>
<evidence type="ECO:0000256" key="4">
    <source>
        <dbReference type="ARBA" id="ARBA00023163"/>
    </source>
</evidence>
<evidence type="ECO:0000256" key="5">
    <source>
        <dbReference type="ARBA" id="ARBA00023242"/>
    </source>
</evidence>
<dbReference type="GO" id="GO:0006338">
    <property type="term" value="P:chromatin remodeling"/>
    <property type="evidence" value="ECO:0007669"/>
    <property type="project" value="InterPro"/>
</dbReference>
<keyword evidence="6" id="KW-0812">Transmembrane</keyword>
<keyword evidence="5" id="KW-0539">Nucleus</keyword>
<dbReference type="InterPro" id="IPR006939">
    <property type="entry name" value="SNF5"/>
</dbReference>
<evidence type="ECO:0000256" key="2">
    <source>
        <dbReference type="ARBA" id="ARBA00010239"/>
    </source>
</evidence>
<keyword evidence="6" id="KW-1133">Transmembrane helix</keyword>
<gene>
    <name evidence="7" type="ORF">Sangu_0596300</name>
</gene>
<feature type="transmembrane region" description="Helical" evidence="6">
    <location>
        <begin position="294"/>
        <end position="313"/>
    </location>
</feature>
<accession>A0AAW2QAY9</accession>
<dbReference type="Pfam" id="PF04855">
    <property type="entry name" value="SNF5"/>
    <property type="match status" value="1"/>
</dbReference>
<keyword evidence="6" id="KW-0472">Membrane</keyword>
<comment type="subcellular location">
    <subcellularLocation>
        <location evidence="1">Nucleus</location>
    </subcellularLocation>
</comment>
<evidence type="ECO:0000256" key="6">
    <source>
        <dbReference type="SAM" id="Phobius"/>
    </source>
</evidence>
<keyword evidence="3" id="KW-0805">Transcription regulation</keyword>
<reference evidence="7" key="2">
    <citation type="journal article" date="2024" name="Plant">
        <title>Genomic evolution and insights into agronomic trait innovations of Sesamum species.</title>
        <authorList>
            <person name="Miao H."/>
            <person name="Wang L."/>
            <person name="Qu L."/>
            <person name="Liu H."/>
            <person name="Sun Y."/>
            <person name="Le M."/>
            <person name="Wang Q."/>
            <person name="Wei S."/>
            <person name="Zheng Y."/>
            <person name="Lin W."/>
            <person name="Duan Y."/>
            <person name="Cao H."/>
            <person name="Xiong S."/>
            <person name="Wang X."/>
            <person name="Wei L."/>
            <person name="Li C."/>
            <person name="Ma Q."/>
            <person name="Ju M."/>
            <person name="Zhao R."/>
            <person name="Li G."/>
            <person name="Mu C."/>
            <person name="Tian Q."/>
            <person name="Mei H."/>
            <person name="Zhang T."/>
            <person name="Gao T."/>
            <person name="Zhang H."/>
        </authorList>
    </citation>
    <scope>NUCLEOTIDE SEQUENCE</scope>
    <source>
        <strain evidence="7">G01</strain>
    </source>
</reference>
<evidence type="ECO:0000256" key="3">
    <source>
        <dbReference type="ARBA" id="ARBA00023015"/>
    </source>
</evidence>
<evidence type="ECO:0000256" key="1">
    <source>
        <dbReference type="ARBA" id="ARBA00004123"/>
    </source>
</evidence>
<proteinExistence type="inferred from homology"/>
<dbReference type="AlphaFoldDB" id="A0AAW2QAY9"/>
<dbReference type="PANTHER" id="PTHR10019">
    <property type="entry name" value="SNF5"/>
    <property type="match status" value="1"/>
</dbReference>
<keyword evidence="4" id="KW-0804">Transcription</keyword>
<protein>
    <submittedName>
        <fullName evidence="7">Chromatin structure-remodeling complex protein BSH</fullName>
    </submittedName>
</protein>
<sequence>MGLEGYGGIRGLRWRSFSLKYSKISHVEGNGLPCIARNNHQEKLREAARRTGGMKSHSPWGTAKNPVKFRIPTADNLVPIRLDIEIDGQRFRDAFIWNPSDADSEIVVFAKRTVKDLKLPPAFVTQIAQSIQPAIAIAIREQLYEIAVQNVTSIRESRINKKGRRGFEHIQASKASGNAVDLFKLFGNKSSVVRKAFIKNKRVLVENFESDLINHTATKFLKLLFSCDYVSTPLLFSARMNNAIGERKIMISFDIHSATIENERWEIGITYSDDSPTPKTEMKMVRHGGSNRSMIALICLLLATVALLSFFLFKYWQKKKRDEQYARLLKLFEEDDELEVELGLRD</sequence>
<dbReference type="EMBL" id="JACGWK010000003">
    <property type="protein sequence ID" value="KAL0364987.1"/>
    <property type="molecule type" value="Genomic_DNA"/>
</dbReference>
<organism evidence="7">
    <name type="scientific">Sesamum angustifolium</name>
    <dbReference type="NCBI Taxonomy" id="2727405"/>
    <lineage>
        <taxon>Eukaryota</taxon>
        <taxon>Viridiplantae</taxon>
        <taxon>Streptophyta</taxon>
        <taxon>Embryophyta</taxon>
        <taxon>Tracheophyta</taxon>
        <taxon>Spermatophyta</taxon>
        <taxon>Magnoliopsida</taxon>
        <taxon>eudicotyledons</taxon>
        <taxon>Gunneridae</taxon>
        <taxon>Pentapetalae</taxon>
        <taxon>asterids</taxon>
        <taxon>lamiids</taxon>
        <taxon>Lamiales</taxon>
        <taxon>Pedaliaceae</taxon>
        <taxon>Sesamum</taxon>
    </lineage>
</organism>
<name>A0AAW2QAY9_9LAMI</name>
<evidence type="ECO:0000313" key="7">
    <source>
        <dbReference type="EMBL" id="KAL0364987.1"/>
    </source>
</evidence>
<comment type="caution">
    <text evidence="7">The sequence shown here is derived from an EMBL/GenBank/DDBJ whole genome shotgun (WGS) entry which is preliminary data.</text>
</comment>